<dbReference type="Gene3D" id="2.60.40.10">
    <property type="entry name" value="Immunoglobulins"/>
    <property type="match status" value="2"/>
</dbReference>
<reference evidence="3 4" key="1">
    <citation type="submission" date="2018-07" db="EMBL/GenBank/DDBJ databases">
        <title>Complete genome sequence of Flavobacterium psychrolimnae LMG 22018.</title>
        <authorList>
            <person name="Kim D.-U."/>
        </authorList>
    </citation>
    <scope>NUCLEOTIDE SEQUENCE [LARGE SCALE GENOMIC DNA]</scope>
    <source>
        <strain evidence="3 4">LMG 22018</strain>
    </source>
</reference>
<evidence type="ECO:0000256" key="1">
    <source>
        <dbReference type="SAM" id="SignalP"/>
    </source>
</evidence>
<dbReference type="EMBL" id="QNUX01000014">
    <property type="protein sequence ID" value="RBN49331.1"/>
    <property type="molecule type" value="Genomic_DNA"/>
</dbReference>
<name>A0A366AXF2_9FLAO</name>
<dbReference type="PROSITE" id="PS51257">
    <property type="entry name" value="PROKAR_LIPOPROTEIN"/>
    <property type="match status" value="1"/>
</dbReference>
<dbReference type="Pfam" id="PF01833">
    <property type="entry name" value="TIG"/>
    <property type="match status" value="1"/>
</dbReference>
<comment type="caution">
    <text evidence="3">The sequence shown here is derived from an EMBL/GenBank/DDBJ whole genome shotgun (WGS) entry which is preliminary data.</text>
</comment>
<feature type="signal peptide" evidence="1">
    <location>
        <begin position="1"/>
        <end position="26"/>
    </location>
</feature>
<keyword evidence="4" id="KW-1185">Reference proteome</keyword>
<feature type="domain" description="IPT/TIG" evidence="2">
    <location>
        <begin position="131"/>
        <end position="200"/>
    </location>
</feature>
<dbReference type="InterPro" id="IPR002909">
    <property type="entry name" value="IPT_dom"/>
</dbReference>
<evidence type="ECO:0000259" key="2">
    <source>
        <dbReference type="Pfam" id="PF01833"/>
    </source>
</evidence>
<dbReference type="AlphaFoldDB" id="A0A366AXF2"/>
<dbReference type="Proteomes" id="UP000253676">
    <property type="component" value="Unassembled WGS sequence"/>
</dbReference>
<evidence type="ECO:0000313" key="3">
    <source>
        <dbReference type="EMBL" id="RBN49331.1"/>
    </source>
</evidence>
<organism evidence="3 4">
    <name type="scientific">Flavobacterium psychrolimnae</name>
    <dbReference type="NCBI Taxonomy" id="249351"/>
    <lineage>
        <taxon>Bacteria</taxon>
        <taxon>Pseudomonadati</taxon>
        <taxon>Bacteroidota</taxon>
        <taxon>Flavobacteriia</taxon>
        <taxon>Flavobacteriales</taxon>
        <taxon>Flavobacteriaceae</taxon>
        <taxon>Flavobacterium</taxon>
    </lineage>
</organism>
<sequence length="347" mass="37300">MKNLKAKYIYPFLTLFLVASMLFSCSSDDNEGSSGTLTIDSVSKAGEGELVPTTFGSPKNVYVIQGSGFATLEKIYFNDVDTYFNPTLVTDKAIFVTIDESTPYANASNELKIVTKFGTVIYPFIIAPPAPTFGSYNPINAVAGDIITISGKYFLNPSVKIGDINATVISSSLTEIKVTVPAGLTQYKYVTVTNISGFATSTQAIGTAIYDDAPASFVENYLGPWDGSGYKVNTTEKVQGQNSIETTFTGYTGFKFPMFAAPVSTASYKALRVSFKSTKATGKFKVVLNGNFGAGKEVSFDNKWTSVVIPFSDLGGAPAEINEIVFQEFGNDNGDKIFIDDVGFVLK</sequence>
<dbReference type="OrthoDB" id="1491905at2"/>
<dbReference type="RefSeq" id="WP_113637162.1">
    <property type="nucleotide sequence ID" value="NZ_QNUX01000014.1"/>
</dbReference>
<dbReference type="InterPro" id="IPR013783">
    <property type="entry name" value="Ig-like_fold"/>
</dbReference>
<evidence type="ECO:0000313" key="4">
    <source>
        <dbReference type="Proteomes" id="UP000253676"/>
    </source>
</evidence>
<keyword evidence="1" id="KW-0732">Signal</keyword>
<dbReference type="SUPFAM" id="SSF81296">
    <property type="entry name" value="E set domains"/>
    <property type="match status" value="1"/>
</dbReference>
<feature type="chain" id="PRO_5017009907" description="IPT/TIG domain-containing protein" evidence="1">
    <location>
        <begin position="27"/>
        <end position="347"/>
    </location>
</feature>
<protein>
    <recommendedName>
        <fullName evidence="2">IPT/TIG domain-containing protein</fullName>
    </recommendedName>
</protein>
<dbReference type="InterPro" id="IPR014756">
    <property type="entry name" value="Ig_E-set"/>
</dbReference>
<proteinExistence type="predicted"/>
<dbReference type="Gene3D" id="2.60.120.430">
    <property type="entry name" value="Galactose-binding lectin"/>
    <property type="match status" value="1"/>
</dbReference>
<gene>
    <name evidence="3" type="ORF">DR980_13830</name>
</gene>
<accession>A0A366AXF2</accession>